<dbReference type="EC" id="1.1.1.271" evidence="3 9"/>
<feature type="site" description="Important for catalytic activity" evidence="9">
    <location>
        <position position="108"/>
    </location>
</feature>
<organism evidence="11 12">
    <name type="scientific">Algoriphagus yeomjeoni</name>
    <dbReference type="NCBI Taxonomy" id="291403"/>
    <lineage>
        <taxon>Bacteria</taxon>
        <taxon>Pseudomonadati</taxon>
        <taxon>Bacteroidota</taxon>
        <taxon>Cytophagia</taxon>
        <taxon>Cytophagales</taxon>
        <taxon>Cyclobacteriaceae</taxon>
        <taxon>Algoriphagus</taxon>
    </lineage>
</organism>
<dbReference type="GO" id="GO:0016853">
    <property type="term" value="F:isomerase activity"/>
    <property type="evidence" value="ECO:0007669"/>
    <property type="project" value="UniProtKB-KW"/>
</dbReference>
<dbReference type="InterPro" id="IPR028614">
    <property type="entry name" value="GDP_fucose/colitose_synth"/>
</dbReference>
<comment type="catalytic activity">
    <reaction evidence="8 9">
        <text>GDP-beta-L-fucose + NADP(+) = GDP-4-dehydro-alpha-D-rhamnose + NADPH + H(+)</text>
        <dbReference type="Rhea" id="RHEA:18885"/>
        <dbReference type="ChEBI" id="CHEBI:15378"/>
        <dbReference type="ChEBI" id="CHEBI:57273"/>
        <dbReference type="ChEBI" id="CHEBI:57783"/>
        <dbReference type="ChEBI" id="CHEBI:57964"/>
        <dbReference type="ChEBI" id="CHEBI:58349"/>
        <dbReference type="EC" id="1.1.1.271"/>
    </reaction>
</comment>
<sequence length="334" mass="37510">MNSNTKIYIAGHRGMVGSAIWRALEAKGYSNLIGKTSAELDLRSQEAVADFFFTEKPDVVIDAAARVGGILANNNYPYQFLMENMQIQNNLIDYSLKADVQKFIFLGSSCIYPKMAPQPLKEEYLLTGPLETTNEWYAIAKITGVKACEAIRKQFGKDYISLMPTNLYGPHDNFDLTSSHVLPAMIRKFHEAKQLPVVSDQLSVVGDKKNDFSEDLPVTLWGSGTPMREFLFVEDLADAVVFALENKFQDNLYNVGTGIDLTIKELAELIQKTVGHTGEIVWDSSKPDGTPRKLMDVSKMEQAGWKAKVGLVEGIQRTYQWFLENQESFKEVKI</sequence>
<comment type="caution">
    <text evidence="11">The sequence shown here is derived from an EMBL/GenBank/DDBJ whole genome shotgun (WGS) entry which is preliminary data.</text>
</comment>
<feature type="binding site" evidence="9">
    <location>
        <begin position="11"/>
        <end position="17"/>
    </location>
    <ligand>
        <name>NADP(+)</name>
        <dbReference type="ChEBI" id="CHEBI:58349"/>
    </ligand>
</feature>
<dbReference type="Proteomes" id="UP000249610">
    <property type="component" value="Unassembled WGS sequence"/>
</dbReference>
<evidence type="ECO:0000256" key="5">
    <source>
        <dbReference type="ARBA" id="ARBA00023002"/>
    </source>
</evidence>
<dbReference type="Pfam" id="PF01370">
    <property type="entry name" value="Epimerase"/>
    <property type="match status" value="1"/>
</dbReference>
<dbReference type="GO" id="GO:0050577">
    <property type="term" value="F:GDP-L-fucose synthase activity"/>
    <property type="evidence" value="ECO:0007669"/>
    <property type="project" value="UniProtKB-UniRule"/>
</dbReference>
<feature type="binding site" evidence="9">
    <location>
        <position position="288"/>
    </location>
    <ligand>
        <name>substrate</name>
    </ligand>
</feature>
<dbReference type="OrthoDB" id="9811425at2"/>
<name>A0A327PJX0_9BACT</name>
<evidence type="ECO:0000313" key="11">
    <source>
        <dbReference type="EMBL" id="RAI91671.1"/>
    </source>
</evidence>
<evidence type="ECO:0000256" key="7">
    <source>
        <dbReference type="ARBA" id="ARBA00023268"/>
    </source>
</evidence>
<feature type="binding site" evidence="9">
    <location>
        <position position="221"/>
    </location>
    <ligand>
        <name>substrate</name>
    </ligand>
</feature>
<dbReference type="UniPathway" id="UPA00128">
    <property type="reaction ID" value="UER00191"/>
</dbReference>
<evidence type="ECO:0000256" key="6">
    <source>
        <dbReference type="ARBA" id="ARBA00023235"/>
    </source>
</evidence>
<dbReference type="SUPFAM" id="SSF51735">
    <property type="entry name" value="NAD(P)-binding Rossmann-fold domains"/>
    <property type="match status" value="1"/>
</dbReference>
<comment type="function">
    <text evidence="9">Catalyzes the two-step NADP-dependent conversion of GDP-4-dehydro-6-deoxy-D-mannose to GDP-fucose, involving an epimerase and a reductase reaction.</text>
</comment>
<evidence type="ECO:0000256" key="4">
    <source>
        <dbReference type="ARBA" id="ARBA00022857"/>
    </source>
</evidence>
<dbReference type="AlphaFoldDB" id="A0A327PJX0"/>
<dbReference type="HAMAP" id="MF_00956">
    <property type="entry name" value="GDP_fucose_synth"/>
    <property type="match status" value="1"/>
</dbReference>
<evidence type="ECO:0000256" key="2">
    <source>
        <dbReference type="ARBA" id="ARBA00005959"/>
    </source>
</evidence>
<keyword evidence="6 9" id="KW-0413">Isomerase</keyword>
<dbReference type="PANTHER" id="PTHR43238:SF1">
    <property type="entry name" value="GDP-L-FUCOSE SYNTHASE"/>
    <property type="match status" value="1"/>
</dbReference>
<dbReference type="GO" id="GO:0042351">
    <property type="term" value="P:'de novo' GDP-L-fucose biosynthetic process"/>
    <property type="evidence" value="ECO:0007669"/>
    <property type="project" value="UniProtKB-UniRule"/>
</dbReference>
<dbReference type="Gene3D" id="3.40.50.720">
    <property type="entry name" value="NAD(P)-binding Rossmann-like Domain"/>
    <property type="match status" value="1"/>
</dbReference>
<evidence type="ECO:0000256" key="3">
    <source>
        <dbReference type="ARBA" id="ARBA00012371"/>
    </source>
</evidence>
<feature type="binding site" evidence="9">
    <location>
        <position position="228"/>
    </location>
    <ligand>
        <name>substrate</name>
    </ligand>
</feature>
<comment type="similarity">
    <text evidence="2 9">Belongs to the NAD(P)-dependent epimerase/dehydratase family. Fucose synthase subfamily.</text>
</comment>
<feature type="binding site" evidence="9">
    <location>
        <begin position="164"/>
        <end position="167"/>
    </location>
    <ligand>
        <name>NADP(+)</name>
        <dbReference type="ChEBI" id="CHEBI:58349"/>
    </ligand>
</feature>
<dbReference type="InterPro" id="IPR036291">
    <property type="entry name" value="NAD(P)-bd_dom_sf"/>
</dbReference>
<keyword evidence="7 9" id="KW-0511">Multifunctional enzyme</keyword>
<feature type="binding site" evidence="9">
    <location>
        <position position="141"/>
    </location>
    <ligand>
        <name>NADP(+)</name>
        <dbReference type="ChEBI" id="CHEBI:58349"/>
    </ligand>
</feature>
<keyword evidence="5 9" id="KW-0560">Oxidoreductase</keyword>
<feature type="binding site" evidence="9">
    <location>
        <position position="180"/>
    </location>
    <ligand>
        <name>NADP(+)</name>
        <dbReference type="ChEBI" id="CHEBI:58349"/>
    </ligand>
</feature>
<dbReference type="EMBL" id="QLLK01000004">
    <property type="protein sequence ID" value="RAI91671.1"/>
    <property type="molecule type" value="Genomic_DNA"/>
</dbReference>
<dbReference type="InterPro" id="IPR001509">
    <property type="entry name" value="Epimerase_deHydtase"/>
</dbReference>
<dbReference type="GO" id="GO:0070401">
    <property type="term" value="F:NADP+ binding"/>
    <property type="evidence" value="ECO:0007669"/>
    <property type="project" value="UniProtKB-UniRule"/>
</dbReference>
<reference evidence="11 12" key="1">
    <citation type="submission" date="2018-06" db="EMBL/GenBank/DDBJ databases">
        <title>Genomic Encyclopedia of Archaeal and Bacterial Type Strains, Phase II (KMG-II): from individual species to whole genera.</title>
        <authorList>
            <person name="Goeker M."/>
        </authorList>
    </citation>
    <scope>NUCLEOTIDE SEQUENCE [LARGE SCALE GENOMIC DNA]</scope>
    <source>
        <strain evidence="11 12">DSM 23446</strain>
    </source>
</reference>
<dbReference type="RefSeq" id="WP_111611245.1">
    <property type="nucleotide sequence ID" value="NZ_QLLK01000004.1"/>
</dbReference>
<dbReference type="PANTHER" id="PTHR43238">
    <property type="entry name" value="GDP-L-FUCOSE SYNTHASE"/>
    <property type="match status" value="1"/>
</dbReference>
<keyword evidence="12" id="KW-1185">Reference proteome</keyword>
<accession>A0A327PJX0</accession>
<evidence type="ECO:0000313" key="12">
    <source>
        <dbReference type="Proteomes" id="UP000249610"/>
    </source>
</evidence>
<keyword evidence="4 9" id="KW-0521">NADP</keyword>
<feature type="domain" description="NAD-dependent epimerase/dehydratase" evidence="10">
    <location>
        <begin position="7"/>
        <end position="256"/>
    </location>
</feature>
<feature type="binding site" evidence="9">
    <location>
        <position position="188"/>
    </location>
    <ligand>
        <name>substrate</name>
    </ligand>
</feature>
<dbReference type="CDD" id="cd05239">
    <property type="entry name" value="GDP_FS_SDR_e"/>
    <property type="match status" value="1"/>
</dbReference>
<feature type="binding site" evidence="9">
    <location>
        <begin position="106"/>
        <end position="109"/>
    </location>
    <ligand>
        <name>NADP(+)</name>
        <dbReference type="ChEBI" id="CHEBI:58349"/>
    </ligand>
</feature>
<protein>
    <recommendedName>
        <fullName evidence="3 9">GDP-L-fucose synthase</fullName>
        <ecNumber evidence="3 9">1.1.1.271</ecNumber>
    </recommendedName>
    <alternativeName>
        <fullName evidence="9">GDP-4-keto-6-deoxy-D-mannose-3,5-epimerase-4-reductase</fullName>
    </alternativeName>
</protein>
<dbReference type="FunFam" id="3.40.50.720:FF:000101">
    <property type="entry name" value="GDP-L-fucose synthase"/>
    <property type="match status" value="1"/>
</dbReference>
<evidence type="ECO:0000256" key="1">
    <source>
        <dbReference type="ARBA" id="ARBA00004883"/>
    </source>
</evidence>
<evidence type="ECO:0000256" key="9">
    <source>
        <dbReference type="HAMAP-Rule" id="MF_00956"/>
    </source>
</evidence>
<feature type="active site" description="Proton donor/acceptor" evidence="9">
    <location>
        <position position="137"/>
    </location>
</feature>
<gene>
    <name evidence="9" type="primary">fcl</name>
    <name evidence="11" type="ORF">LV83_01862</name>
</gene>
<proteinExistence type="inferred from homology"/>
<dbReference type="Gene3D" id="3.90.25.10">
    <property type="entry name" value="UDP-galactose 4-epimerase, domain 1"/>
    <property type="match status" value="1"/>
</dbReference>
<evidence type="ECO:0000259" key="10">
    <source>
        <dbReference type="Pfam" id="PF01370"/>
    </source>
</evidence>
<feature type="site" description="Important for catalytic activity" evidence="9">
    <location>
        <position position="110"/>
    </location>
</feature>
<comment type="pathway">
    <text evidence="1 9">Nucleotide-sugar biosynthesis; GDP-L-fucose biosynthesis via de novo pathway; GDP-L-fucose from GDP-alpha-D-mannose: step 2/2.</text>
</comment>
<evidence type="ECO:0000256" key="8">
    <source>
        <dbReference type="ARBA" id="ARBA00051935"/>
    </source>
</evidence>